<evidence type="ECO:0000256" key="3">
    <source>
        <dbReference type="ARBA" id="ARBA00022692"/>
    </source>
</evidence>
<dbReference type="InterPro" id="IPR001206">
    <property type="entry name" value="Diacylglycerol_kinase_cat_dom"/>
</dbReference>
<evidence type="ECO:0000259" key="7">
    <source>
        <dbReference type="PROSITE" id="PS50146"/>
    </source>
</evidence>
<organism evidence="8 9">
    <name type="scientific">Nocardiopsis aegyptia</name>
    <dbReference type="NCBI Taxonomy" id="220378"/>
    <lineage>
        <taxon>Bacteria</taxon>
        <taxon>Bacillati</taxon>
        <taxon>Actinomycetota</taxon>
        <taxon>Actinomycetes</taxon>
        <taxon>Streptosporangiales</taxon>
        <taxon>Nocardiopsidaceae</taxon>
        <taxon>Nocardiopsis</taxon>
    </lineage>
</organism>
<evidence type="ECO:0000256" key="2">
    <source>
        <dbReference type="ARBA" id="ARBA00022475"/>
    </source>
</evidence>
<protein>
    <submittedName>
        <fullName evidence="8">Undecaprenyl-diphosphatase</fullName>
        <ecNumber evidence="8">3.6.1.27</ecNumber>
    </submittedName>
</protein>
<keyword evidence="5" id="KW-1133">Transmembrane helix</keyword>
<sequence>MRPHLSRPFSRADRYLYEKVTAIGPPALDPVTPRFVQATDHMAPWLLVSATLAAVGGPRLRRTALRAIAAAGAANAASFVVKNLVTRSRPDSSRVPSARRPYRTYGNSSFPSGHTAAAAAFAGGIAVDAPRPLSAVVWGIAGAVALSRVHSGVHYPGDVAGGLAIGAATAVLSRAALPARPELVSGARTVPEGSAGGDPEGSGVTVVVNPRSAGTGIGSPSFGDTADRVTRSLPKARIVPLTPDDDMAAVMDEAARTSRILAVSGGDGTANAAARAALEHDRPLLVLPTGTLNNFARTLGLTSVETALRAYANGHLARVDVGEADGRVFLNTATFGSHPRLVRRRDRWAPRIGKWPAFGLALWRDLREVEPTPTRIDGRPTRVWWAFVGNCRYRTHGRVPAMRERLDDGRLDVRVLGASRHSPRWHALTDILFDRSRGGDGYSSRLATELTLSLPAGHRHMSLDGEVWECGETVRFTKRPAALRVIVADTP</sequence>
<dbReference type="InterPro" id="IPR017438">
    <property type="entry name" value="ATP-NAD_kinase_N"/>
</dbReference>
<evidence type="ECO:0000256" key="4">
    <source>
        <dbReference type="ARBA" id="ARBA00022801"/>
    </source>
</evidence>
<feature type="domain" description="DAGKc" evidence="7">
    <location>
        <begin position="199"/>
        <end position="328"/>
    </location>
</feature>
<dbReference type="Gene3D" id="3.40.50.10330">
    <property type="entry name" value="Probable inorganic polyphosphate/atp-NAD kinase, domain 1"/>
    <property type="match status" value="1"/>
</dbReference>
<dbReference type="EMBL" id="JACCFS010000001">
    <property type="protein sequence ID" value="NYJ33154.1"/>
    <property type="molecule type" value="Genomic_DNA"/>
</dbReference>
<evidence type="ECO:0000256" key="5">
    <source>
        <dbReference type="ARBA" id="ARBA00022989"/>
    </source>
</evidence>
<keyword evidence="2" id="KW-1003">Cell membrane</keyword>
<accession>A0A7Z0J962</accession>
<evidence type="ECO:0000256" key="1">
    <source>
        <dbReference type="ARBA" id="ARBA00004651"/>
    </source>
</evidence>
<dbReference type="Gene3D" id="1.20.144.10">
    <property type="entry name" value="Phosphatidic acid phosphatase type 2/haloperoxidase"/>
    <property type="match status" value="1"/>
</dbReference>
<dbReference type="PANTHER" id="PTHR14969">
    <property type="entry name" value="SPHINGOSINE-1-PHOSPHATE PHOSPHOHYDROLASE"/>
    <property type="match status" value="1"/>
</dbReference>
<proteinExistence type="predicted"/>
<dbReference type="SMART" id="SM00014">
    <property type="entry name" value="acidPPc"/>
    <property type="match status" value="1"/>
</dbReference>
<reference evidence="8 9" key="1">
    <citation type="submission" date="2020-07" db="EMBL/GenBank/DDBJ databases">
        <title>Sequencing the genomes of 1000 actinobacteria strains.</title>
        <authorList>
            <person name="Klenk H.-P."/>
        </authorList>
    </citation>
    <scope>NUCLEOTIDE SEQUENCE [LARGE SCALE GENOMIC DNA]</scope>
    <source>
        <strain evidence="8 9">DSM 44442</strain>
    </source>
</reference>
<dbReference type="GO" id="GO:0016301">
    <property type="term" value="F:kinase activity"/>
    <property type="evidence" value="ECO:0007669"/>
    <property type="project" value="InterPro"/>
</dbReference>
<keyword evidence="6" id="KW-0472">Membrane</keyword>
<dbReference type="InterPro" id="IPR016064">
    <property type="entry name" value="NAD/diacylglycerol_kinase_sf"/>
</dbReference>
<dbReference type="InterPro" id="IPR036938">
    <property type="entry name" value="PAP2/HPO_sf"/>
</dbReference>
<name>A0A7Z0J962_9ACTN</name>
<dbReference type="SMART" id="SM00046">
    <property type="entry name" value="DAGKc"/>
    <property type="match status" value="1"/>
</dbReference>
<dbReference type="AlphaFoldDB" id="A0A7Z0J962"/>
<dbReference type="Proteomes" id="UP000572051">
    <property type="component" value="Unassembled WGS sequence"/>
</dbReference>
<keyword evidence="9" id="KW-1185">Reference proteome</keyword>
<gene>
    <name evidence="8" type="ORF">HNR10_001035</name>
</gene>
<dbReference type="Gene3D" id="2.60.200.40">
    <property type="match status" value="1"/>
</dbReference>
<dbReference type="GO" id="GO:0005886">
    <property type="term" value="C:plasma membrane"/>
    <property type="evidence" value="ECO:0007669"/>
    <property type="project" value="UniProtKB-SubCell"/>
</dbReference>
<dbReference type="EC" id="3.6.1.27" evidence="8"/>
<keyword evidence="3" id="KW-0812">Transmembrane</keyword>
<comment type="caution">
    <text evidence="8">The sequence shown here is derived from an EMBL/GenBank/DDBJ whole genome shotgun (WGS) entry which is preliminary data.</text>
</comment>
<dbReference type="CDD" id="cd01610">
    <property type="entry name" value="PAP2_like"/>
    <property type="match status" value="1"/>
</dbReference>
<comment type="subcellular location">
    <subcellularLocation>
        <location evidence="1">Cell membrane</location>
        <topology evidence="1">Multi-pass membrane protein</topology>
    </subcellularLocation>
</comment>
<dbReference type="InterPro" id="IPR000326">
    <property type="entry name" value="PAP2/HPO"/>
</dbReference>
<dbReference type="SUPFAM" id="SSF48317">
    <property type="entry name" value="Acid phosphatase/Vanadium-dependent haloperoxidase"/>
    <property type="match status" value="1"/>
</dbReference>
<dbReference type="Pfam" id="PF01569">
    <property type="entry name" value="PAP2"/>
    <property type="match status" value="1"/>
</dbReference>
<evidence type="ECO:0000313" key="9">
    <source>
        <dbReference type="Proteomes" id="UP000572051"/>
    </source>
</evidence>
<evidence type="ECO:0000313" key="8">
    <source>
        <dbReference type="EMBL" id="NYJ33154.1"/>
    </source>
</evidence>
<dbReference type="Pfam" id="PF00781">
    <property type="entry name" value="DAGK_cat"/>
    <property type="match status" value="1"/>
</dbReference>
<dbReference type="SUPFAM" id="SSF111331">
    <property type="entry name" value="NAD kinase/diacylglycerol kinase-like"/>
    <property type="match status" value="1"/>
</dbReference>
<keyword evidence="4 8" id="KW-0378">Hydrolase</keyword>
<dbReference type="RefSeq" id="WP_179821228.1">
    <property type="nucleotide sequence ID" value="NZ_JACCFS010000001.1"/>
</dbReference>
<evidence type="ECO:0000256" key="6">
    <source>
        <dbReference type="ARBA" id="ARBA00023136"/>
    </source>
</evidence>
<dbReference type="PANTHER" id="PTHR14969:SF62">
    <property type="entry name" value="DECAPRENYLPHOSPHORYL-5-PHOSPHORIBOSE PHOSPHATASE RV3807C-RELATED"/>
    <property type="match status" value="1"/>
</dbReference>
<dbReference type="GO" id="GO:0050380">
    <property type="term" value="F:undecaprenyl-diphosphatase activity"/>
    <property type="evidence" value="ECO:0007669"/>
    <property type="project" value="UniProtKB-EC"/>
</dbReference>
<dbReference type="PROSITE" id="PS50146">
    <property type="entry name" value="DAGK"/>
    <property type="match status" value="1"/>
</dbReference>